<evidence type="ECO:0000313" key="3">
    <source>
        <dbReference type="Proteomes" id="UP001169063"/>
    </source>
</evidence>
<feature type="signal peptide" evidence="1">
    <location>
        <begin position="1"/>
        <end position="21"/>
    </location>
</feature>
<reference evidence="2" key="1">
    <citation type="submission" date="2023-07" db="EMBL/GenBank/DDBJ databases">
        <title>Brevundimonas soil sp. nov., isolated from the soil of chemical plant.</title>
        <authorList>
            <person name="Wu N."/>
        </authorList>
    </citation>
    <scope>NUCLEOTIDE SEQUENCE</scope>
    <source>
        <strain evidence="2">XZ-24</strain>
    </source>
</reference>
<gene>
    <name evidence="2" type="ORF">Q0812_10565</name>
</gene>
<dbReference type="EMBL" id="JAUKTR010000004">
    <property type="protein sequence ID" value="MDO1559867.1"/>
    <property type="molecule type" value="Genomic_DNA"/>
</dbReference>
<dbReference type="Proteomes" id="UP001169063">
    <property type="component" value="Unassembled WGS sequence"/>
</dbReference>
<name>A0ABT8SQW7_9CAUL</name>
<evidence type="ECO:0000256" key="1">
    <source>
        <dbReference type="SAM" id="SignalP"/>
    </source>
</evidence>
<dbReference type="RefSeq" id="WP_302110299.1">
    <property type="nucleotide sequence ID" value="NZ_JAUKTR010000004.1"/>
</dbReference>
<feature type="chain" id="PRO_5046313368" evidence="1">
    <location>
        <begin position="22"/>
        <end position="296"/>
    </location>
</feature>
<evidence type="ECO:0000313" key="2">
    <source>
        <dbReference type="EMBL" id="MDO1559867.1"/>
    </source>
</evidence>
<keyword evidence="3" id="KW-1185">Reference proteome</keyword>
<keyword evidence="1" id="KW-0732">Signal</keyword>
<accession>A0ABT8SQW7</accession>
<organism evidence="2 3">
    <name type="scientific">Peiella sedimenti</name>
    <dbReference type="NCBI Taxonomy" id="3061083"/>
    <lineage>
        <taxon>Bacteria</taxon>
        <taxon>Pseudomonadati</taxon>
        <taxon>Pseudomonadota</taxon>
        <taxon>Alphaproteobacteria</taxon>
        <taxon>Caulobacterales</taxon>
        <taxon>Caulobacteraceae</taxon>
        <taxon>Peiella</taxon>
    </lineage>
</organism>
<proteinExistence type="predicted"/>
<comment type="caution">
    <text evidence="2">The sequence shown here is derived from an EMBL/GenBank/DDBJ whole genome shotgun (WGS) entry which is preliminary data.</text>
</comment>
<protein>
    <submittedName>
        <fullName evidence="2">Uncharacterized protein</fullName>
    </submittedName>
</protein>
<sequence length="296" mass="31365">MLIVSAAVMSLIGAAAQPAAAELPTYDRVGLEWRRMPSLRHMQRLFGRNVAGRVALNAPLGRESVDLACTPDERGALDCTALNAADLEARWVTAGEQLLERASVRAVDGGSPAGRTFRYTVRFGNWAGRVLPDRYQPSEAGLRWVRRPEMSERWDMSGQPQGATFAASFSCMAQADGDLDCQLRNLDGGATERFAEAANEAMAEARVASANGQPLEGRRFDWTVAILRQSGCGRRGSGTGGVGTVPDLGAVGAIPATQGQGNGAAQPSGKYYGADPRCQPVMLTVNRAAAGPQSDD</sequence>